<keyword evidence="2" id="KW-0812">Transmembrane</keyword>
<keyword evidence="2" id="KW-0472">Membrane</keyword>
<dbReference type="Pfam" id="PF13196">
    <property type="entry name" value="DUF4012"/>
    <property type="match status" value="1"/>
</dbReference>
<feature type="region of interest" description="Disordered" evidence="1">
    <location>
        <begin position="1"/>
        <end position="24"/>
    </location>
</feature>
<gene>
    <name evidence="3" type="ORF">ABWK59_00060</name>
</gene>
<dbReference type="RefSeq" id="WP_354637073.1">
    <property type="nucleotide sequence ID" value="NZ_CP159872.1"/>
</dbReference>
<evidence type="ECO:0000256" key="2">
    <source>
        <dbReference type="SAM" id="Phobius"/>
    </source>
</evidence>
<dbReference type="KEGG" id="kcm:ABWK59_00060"/>
<organism evidence="3">
    <name type="scientific">Kitasatospora camelliae</name>
    <dbReference type="NCBI Taxonomy" id="3156397"/>
    <lineage>
        <taxon>Bacteria</taxon>
        <taxon>Bacillati</taxon>
        <taxon>Actinomycetota</taxon>
        <taxon>Actinomycetes</taxon>
        <taxon>Kitasatosporales</taxon>
        <taxon>Streptomycetaceae</taxon>
        <taxon>Kitasatospora</taxon>
    </lineage>
</organism>
<evidence type="ECO:0000313" key="3">
    <source>
        <dbReference type="EMBL" id="XCM77458.1"/>
    </source>
</evidence>
<feature type="transmembrane region" description="Helical" evidence="2">
    <location>
        <begin position="28"/>
        <end position="49"/>
    </location>
</feature>
<dbReference type="EMBL" id="CP159872">
    <property type="protein sequence ID" value="XCM77458.1"/>
    <property type="molecule type" value="Genomic_DNA"/>
</dbReference>
<evidence type="ECO:0000256" key="1">
    <source>
        <dbReference type="SAM" id="MobiDB-lite"/>
    </source>
</evidence>
<reference evidence="3" key="1">
    <citation type="submission" date="2024-06" db="EMBL/GenBank/DDBJ databases">
        <title>The genome sequences of Kitasatospora sp. strain HUAS MG31.</title>
        <authorList>
            <person name="Mo P."/>
        </authorList>
    </citation>
    <scope>NUCLEOTIDE SEQUENCE</scope>
    <source>
        <strain evidence="3">HUAS MG31</strain>
    </source>
</reference>
<sequence>MRADPLTPRANEPEQAAGPARRPRPGRLILLGAAAILLPLAALSGAAALQARAVHSHLTAAHQDVARLAAAFAGGATPSEHDLASLREHTGAARRATSAPWWTALGELPLAGRSFRTAHGLSVAADEAATQVLPDAVRLREVADPARIMRQDGGVELDRLTAADPVLARIQTGLDRIGHNLAALPDATGIGRLDAARARLTAQVEHLAESAGSARTAVRLLPPLLGGSGPRSYFFAFQTNAEARGTGGLVGVFGILTADHGRITVHDLSSNDTLTSAPEPVADFGPDYESRYAADDSTRLMANSNLSAHFPYAAQIWTGLWRQKTGQQLDGAIATDPVGLARVLAATGPVRLPNGEQLTAADTVALTESTAYARYTDKSARKDFLIQVAHAVTDALLHGRHDPVALLRALHQLAGDGRLRMWSTDPQTQEALEDTELAGSVPQQTGPYAALVVNNSAGNKLDYYLDRSLRYELAPCVAGKRESVIRVRLVNNAPASGLPEYVRLRSDDPTHPHTPGSTRIWVSLYAAVGAQFRSAELDGRPLPMSVGAERGHPVLASEVELEPGQARELDIHLREPASARTPVVPEQPLVRPQTTQVIAAPCQEAP</sequence>
<dbReference type="AlphaFoldDB" id="A0AAU8JNL7"/>
<protein>
    <submittedName>
        <fullName evidence="3">DUF4012 domain-containing protein</fullName>
    </submittedName>
</protein>
<keyword evidence="2" id="KW-1133">Transmembrane helix</keyword>
<name>A0AAU8JNL7_9ACTN</name>
<proteinExistence type="predicted"/>
<accession>A0AAU8JNL7</accession>
<dbReference type="InterPro" id="IPR025101">
    <property type="entry name" value="DUF4012"/>
</dbReference>